<dbReference type="GO" id="GO:0020037">
    <property type="term" value="F:heme binding"/>
    <property type="evidence" value="ECO:0007669"/>
    <property type="project" value="InterPro"/>
</dbReference>
<dbReference type="AlphaFoldDB" id="A0A2U8GRN1"/>
<reference evidence="1 2" key="1">
    <citation type="submission" date="2017-06" db="EMBL/GenBank/DDBJ databases">
        <title>Azoarcus.</title>
        <authorList>
            <person name="Woo J.-H."/>
            <person name="Kim H.-S."/>
        </authorList>
    </citation>
    <scope>NUCLEOTIDE SEQUENCE [LARGE SCALE GENOMIC DNA]</scope>
    <source>
        <strain evidence="1 2">TSPY31</strain>
    </source>
</reference>
<proteinExistence type="predicted"/>
<protein>
    <recommendedName>
        <fullName evidence="3">Cytochrome c domain-containing protein</fullName>
    </recommendedName>
</protein>
<dbReference type="InterPro" id="IPR036909">
    <property type="entry name" value="Cyt_c-like_dom_sf"/>
</dbReference>
<gene>
    <name evidence="1" type="ORF">CEW83_07960</name>
</gene>
<name>A0A2U8GRN1_9RHOO</name>
<dbReference type="KEGG" id="acom:CEW83_07960"/>
<accession>A0A2U8GRN1</accession>
<evidence type="ECO:0008006" key="3">
    <source>
        <dbReference type="Google" id="ProtNLM"/>
    </source>
</evidence>
<organism evidence="1 2">
    <name type="scientific">Parazoarcus communis</name>
    <dbReference type="NCBI Taxonomy" id="41977"/>
    <lineage>
        <taxon>Bacteria</taxon>
        <taxon>Pseudomonadati</taxon>
        <taxon>Pseudomonadota</taxon>
        <taxon>Betaproteobacteria</taxon>
        <taxon>Rhodocyclales</taxon>
        <taxon>Zoogloeaceae</taxon>
        <taxon>Parazoarcus</taxon>
    </lineage>
</organism>
<evidence type="ECO:0000313" key="2">
    <source>
        <dbReference type="Proteomes" id="UP000244930"/>
    </source>
</evidence>
<keyword evidence="2" id="KW-1185">Reference proteome</keyword>
<sequence length="114" mass="12788">MTENNKEDDMKIHLLIALGSTLMFSLPAAADPFAEADIKLGGEMHDKLCVACHEQKYGGKDGSDIYIRVDRRVNSPSALSQQLTACTTMLNLDLFPEDEMHIAGYLNKNYYKFK</sequence>
<evidence type="ECO:0000313" key="1">
    <source>
        <dbReference type="EMBL" id="AWI75155.1"/>
    </source>
</evidence>
<dbReference type="SUPFAM" id="SSF46626">
    <property type="entry name" value="Cytochrome c"/>
    <property type="match status" value="1"/>
</dbReference>
<dbReference type="EMBL" id="CP022187">
    <property type="protein sequence ID" value="AWI75155.1"/>
    <property type="molecule type" value="Genomic_DNA"/>
</dbReference>
<dbReference type="Proteomes" id="UP000244930">
    <property type="component" value="Chromosome"/>
</dbReference>
<dbReference type="GO" id="GO:0009055">
    <property type="term" value="F:electron transfer activity"/>
    <property type="evidence" value="ECO:0007669"/>
    <property type="project" value="InterPro"/>
</dbReference>